<dbReference type="Proteomes" id="UP000076727">
    <property type="component" value="Unassembled WGS sequence"/>
</dbReference>
<dbReference type="PANTHER" id="PTHR20858:SF17">
    <property type="entry name" value="HYDROXYMETHYLPYRIMIDINE_PHOSPHOMETHYLPYRIMIDINE KINASE THI20-RELATED"/>
    <property type="match status" value="1"/>
</dbReference>
<dbReference type="Gene3D" id="3.40.1190.20">
    <property type="match status" value="1"/>
</dbReference>
<feature type="domain" description="Pyridoxamine kinase/Phosphomethylpyrimidine kinase" evidence="2">
    <location>
        <begin position="238"/>
        <end position="312"/>
    </location>
</feature>
<dbReference type="EMBL" id="KV429034">
    <property type="protein sequence ID" value="KZT74039.1"/>
    <property type="molecule type" value="Genomic_DNA"/>
</dbReference>
<dbReference type="InterPro" id="IPR016084">
    <property type="entry name" value="Haem_Oase-like_multi-hlx"/>
</dbReference>
<dbReference type="GO" id="GO:0009228">
    <property type="term" value="P:thiamine biosynthetic process"/>
    <property type="evidence" value="ECO:0007669"/>
    <property type="project" value="InterPro"/>
</dbReference>
<dbReference type="InterPro" id="IPR004305">
    <property type="entry name" value="Thiaminase-2/PQQC"/>
</dbReference>
<evidence type="ECO:0008006" key="5">
    <source>
        <dbReference type="Google" id="ProtNLM"/>
    </source>
</evidence>
<dbReference type="OrthoDB" id="10028886at2759"/>
<dbReference type="CDD" id="cd01169">
    <property type="entry name" value="HMPP_kinase"/>
    <property type="match status" value="1"/>
</dbReference>
<dbReference type="CDD" id="cd19367">
    <property type="entry name" value="TenA_C_ScTHI20-like"/>
    <property type="match status" value="1"/>
</dbReference>
<sequence>MTVTVKEPSQPSVLTIAGSDSSGGAGIQADLKTFTALGCYGTSVITALTAQNTTGVQGIHPCPPEFVKQQLQSILDDIELKAIKTGMLHDASITHVVAETLKAHYGAAVPPLVVDPVCVSTSGHTLLQPEAVATLVSELFPLAALITPNKSEAELLLSHCGSPTKLESVQDMLPAAKKLLSSGCKAVLLKGGHITANMNEVKSISAAHPEIHVVHEGLLGENMEILQVSEEDPSVKGLVIDVLQQADSTTLFVQPHVESSSTHGTGCTLSSALACALARGKDFVEATRMATVYTHLGIETATPIGRGHGPLNHIHSIVIRSVPQPTPSVPHPLTRVLIESCRETWKAYVQHEFVKQLGQGILARECFLHFIKQDYLYLRYYARAYALLAAKSSTFSSIQAATGTIINVLNEVSMHRDYCAQWGITEDELKATPESPATTAYGAFILDTGLQGDSARLIMALAACLLGYGEVGLWLKKEAAQPNSWVKLEGNPYQKWIDDYSGEVYQKAVKLGLATIEVMAVADPPSSVRFQEWQSTWERCVRLEKGFWDMSLGLL</sequence>
<dbReference type="GO" id="GO:0008902">
    <property type="term" value="F:hydroxymethylpyrimidine kinase activity"/>
    <property type="evidence" value="ECO:0007669"/>
    <property type="project" value="TreeGrafter"/>
</dbReference>
<dbReference type="InterPro" id="IPR004399">
    <property type="entry name" value="HMP/HMP-P_kinase_dom"/>
</dbReference>
<dbReference type="GO" id="GO:0008972">
    <property type="term" value="F:phosphomethylpyrimidine kinase activity"/>
    <property type="evidence" value="ECO:0007669"/>
    <property type="project" value="InterPro"/>
</dbReference>
<reference evidence="3 4" key="1">
    <citation type="journal article" date="2016" name="Mol. Biol. Evol.">
        <title>Comparative Genomics of Early-Diverging Mushroom-Forming Fungi Provides Insights into the Origins of Lignocellulose Decay Capabilities.</title>
        <authorList>
            <person name="Nagy L.G."/>
            <person name="Riley R."/>
            <person name="Tritt A."/>
            <person name="Adam C."/>
            <person name="Daum C."/>
            <person name="Floudas D."/>
            <person name="Sun H."/>
            <person name="Yadav J.S."/>
            <person name="Pangilinan J."/>
            <person name="Larsson K.H."/>
            <person name="Matsuura K."/>
            <person name="Barry K."/>
            <person name="Labutti K."/>
            <person name="Kuo R."/>
            <person name="Ohm R.A."/>
            <person name="Bhattacharya S.S."/>
            <person name="Shirouzu T."/>
            <person name="Yoshinaga Y."/>
            <person name="Martin F.M."/>
            <person name="Grigoriev I.V."/>
            <person name="Hibbett D.S."/>
        </authorList>
    </citation>
    <scope>NUCLEOTIDE SEQUENCE [LARGE SCALE GENOMIC DNA]</scope>
    <source>
        <strain evidence="3 4">L-15889</strain>
    </source>
</reference>
<evidence type="ECO:0000313" key="3">
    <source>
        <dbReference type="EMBL" id="KZT74039.1"/>
    </source>
</evidence>
<organism evidence="3 4">
    <name type="scientific">Daedalea quercina L-15889</name>
    <dbReference type="NCBI Taxonomy" id="1314783"/>
    <lineage>
        <taxon>Eukaryota</taxon>
        <taxon>Fungi</taxon>
        <taxon>Dikarya</taxon>
        <taxon>Basidiomycota</taxon>
        <taxon>Agaricomycotina</taxon>
        <taxon>Agaricomycetes</taxon>
        <taxon>Polyporales</taxon>
        <taxon>Fomitopsis</taxon>
    </lineage>
</organism>
<dbReference type="NCBIfam" id="TIGR00097">
    <property type="entry name" value="HMP-P_kinase"/>
    <property type="match status" value="1"/>
</dbReference>
<keyword evidence="4" id="KW-1185">Reference proteome</keyword>
<dbReference type="Pfam" id="PF08543">
    <property type="entry name" value="Phos_pyr_kin"/>
    <property type="match status" value="2"/>
</dbReference>
<accession>A0A165TW48</accession>
<dbReference type="STRING" id="1314783.A0A165TW48"/>
<gene>
    <name evidence="3" type="ORF">DAEQUDRAFT_660774</name>
</gene>
<dbReference type="GO" id="GO:0005829">
    <property type="term" value="C:cytosol"/>
    <property type="evidence" value="ECO:0007669"/>
    <property type="project" value="TreeGrafter"/>
</dbReference>
<dbReference type="AlphaFoldDB" id="A0A165TW48"/>
<feature type="domain" description="Pyridoxamine kinase/Phosphomethylpyrimidine kinase" evidence="2">
    <location>
        <begin position="20"/>
        <end position="207"/>
    </location>
</feature>
<name>A0A165TW48_9APHY</name>
<proteinExistence type="predicted"/>
<evidence type="ECO:0000259" key="2">
    <source>
        <dbReference type="Pfam" id="PF08543"/>
    </source>
</evidence>
<dbReference type="InterPro" id="IPR029056">
    <property type="entry name" value="Ribokinase-like"/>
</dbReference>
<feature type="domain" description="Thiaminase-2/PQQC" evidence="1">
    <location>
        <begin position="341"/>
        <end position="552"/>
    </location>
</feature>
<dbReference type="PANTHER" id="PTHR20858">
    <property type="entry name" value="PHOSPHOMETHYLPYRIMIDINE KINASE"/>
    <property type="match status" value="1"/>
</dbReference>
<protein>
    <recommendedName>
        <fullName evidence="5">Phosphomethylpyrimidine kinase</fullName>
    </recommendedName>
</protein>
<dbReference type="InterPro" id="IPR013749">
    <property type="entry name" value="PM/HMP-P_kinase-1"/>
</dbReference>
<dbReference type="SUPFAM" id="SSF48613">
    <property type="entry name" value="Heme oxygenase-like"/>
    <property type="match status" value="1"/>
</dbReference>
<evidence type="ECO:0000259" key="1">
    <source>
        <dbReference type="Pfam" id="PF03070"/>
    </source>
</evidence>
<dbReference type="Gene3D" id="1.20.910.10">
    <property type="entry name" value="Heme oxygenase-like"/>
    <property type="match status" value="1"/>
</dbReference>
<dbReference type="SUPFAM" id="SSF53613">
    <property type="entry name" value="Ribokinase-like"/>
    <property type="match status" value="1"/>
</dbReference>
<dbReference type="Pfam" id="PF03070">
    <property type="entry name" value="TENA_THI-4"/>
    <property type="match status" value="1"/>
</dbReference>
<evidence type="ECO:0000313" key="4">
    <source>
        <dbReference type="Proteomes" id="UP000076727"/>
    </source>
</evidence>